<sequence>MEWDFGRYLTHEGLPEHPSSLLLVHKISFKTAQDRAYSSSDSSETEAEEETTNLYLMARDDVRELTYEQLFYISEKIHSSYKKLKKVHASLKLEFTNLEKEHETLRKEHYTVDSDYMKLLDEFNSLNAKHENLNSKHETLLKKYSDLFSEHDILKSLHVELETAFKELDAIACDMHSSEHALKFEIANSKATIQFGSLEFFAATEMAAAAPIHGITIQGHATRNNSIETYA</sequence>
<reference evidence="2 3" key="1">
    <citation type="journal article" date="2024" name="Plant Biotechnol. J.">
        <title>Dendrobium thyrsiflorum genome and its molecular insights into genes involved in important horticultural traits.</title>
        <authorList>
            <person name="Chen B."/>
            <person name="Wang J.Y."/>
            <person name="Zheng P.J."/>
            <person name="Li K.L."/>
            <person name="Liang Y.M."/>
            <person name="Chen X.F."/>
            <person name="Zhang C."/>
            <person name="Zhao X."/>
            <person name="He X."/>
            <person name="Zhang G.Q."/>
            <person name="Liu Z.J."/>
            <person name="Xu Q."/>
        </authorList>
    </citation>
    <scope>NUCLEOTIDE SEQUENCE [LARGE SCALE GENOMIC DNA]</scope>
    <source>
        <strain evidence="2">GZMU011</strain>
    </source>
</reference>
<name>A0ABD0UBK7_DENTH</name>
<proteinExistence type="predicted"/>
<comment type="caution">
    <text evidence="2">The sequence shown here is derived from an EMBL/GenBank/DDBJ whole genome shotgun (WGS) entry which is preliminary data.</text>
</comment>
<dbReference type="EMBL" id="JANQDX010000017">
    <property type="protein sequence ID" value="KAL0907692.1"/>
    <property type="molecule type" value="Genomic_DNA"/>
</dbReference>
<dbReference type="Proteomes" id="UP001552299">
    <property type="component" value="Unassembled WGS sequence"/>
</dbReference>
<keyword evidence="1" id="KW-0175">Coiled coil</keyword>
<evidence type="ECO:0000313" key="2">
    <source>
        <dbReference type="EMBL" id="KAL0907692.1"/>
    </source>
</evidence>
<feature type="coiled-coil region" evidence="1">
    <location>
        <begin position="81"/>
        <end position="143"/>
    </location>
</feature>
<organism evidence="2 3">
    <name type="scientific">Dendrobium thyrsiflorum</name>
    <name type="common">Pinecone-like raceme dendrobium</name>
    <name type="synonym">Orchid</name>
    <dbReference type="NCBI Taxonomy" id="117978"/>
    <lineage>
        <taxon>Eukaryota</taxon>
        <taxon>Viridiplantae</taxon>
        <taxon>Streptophyta</taxon>
        <taxon>Embryophyta</taxon>
        <taxon>Tracheophyta</taxon>
        <taxon>Spermatophyta</taxon>
        <taxon>Magnoliopsida</taxon>
        <taxon>Liliopsida</taxon>
        <taxon>Asparagales</taxon>
        <taxon>Orchidaceae</taxon>
        <taxon>Epidendroideae</taxon>
        <taxon>Malaxideae</taxon>
        <taxon>Dendrobiinae</taxon>
        <taxon>Dendrobium</taxon>
    </lineage>
</organism>
<keyword evidence="3" id="KW-1185">Reference proteome</keyword>
<protein>
    <submittedName>
        <fullName evidence="2">Uncharacterized protein</fullName>
    </submittedName>
</protein>
<dbReference type="AlphaFoldDB" id="A0ABD0UBK7"/>
<accession>A0ABD0UBK7</accession>
<gene>
    <name evidence="2" type="ORF">M5K25_022122</name>
</gene>
<evidence type="ECO:0000256" key="1">
    <source>
        <dbReference type="SAM" id="Coils"/>
    </source>
</evidence>
<evidence type="ECO:0000313" key="3">
    <source>
        <dbReference type="Proteomes" id="UP001552299"/>
    </source>
</evidence>